<sequence length="675" mass="75111">MYTIIKNLLFCFMLLILSACDEQNKTTNKEELVPKSPIEQINRQISEVPEDVGVHYYGLEQNLQRYSPLTQINDGNVHQLKPSWVLSLGDNRGQQTQPLVINGVMYITSHNATYAVDARSGRQIWKSTIQYPAETLTCCGVTNRGATWYNDVLYRATPDNRLLALNPKNGKTIWEKRTAEIEFGYSMTSAPLVANNVVITGVAGGEFGARGFLDGWDPKTGEHLWRFHTIPKPGEKGSESWQGDEWEHGGGPTWLIGSYDKELDLVYWGVGNKSPWNMREGAKDNLYTQSMLAIRPKTGELIWHYQFTPNDGFDYDAVNDPILTEIEVDGKQRKVLIQANRNGFFYVLDRSTGKLLRANKFVDKVTWADGIDMETGRPIISERVKNMIKTGETTEIWPSAFGGKNLAPMSYSPTTGLAYANTFNIGWKYTPVEQPYKKGVFYIGARFEWAFPEGPKGYLRAIDPLTGKAKWQFPTAIPMNGGTLVTEGNLVFSGAQTGELYALNAQTGEKLWEFRTGSGIIAPPITYQLEGKQYIAIASGIGGVYNSLSNDINLKNINPGGSVWVFELGNGGDTSTVHAETIQPPKAPDAQAVSKKLKSWSSTVKKGAELYEQACSHCHGVEMKTSGTTFDLRTFPKNDKARFINSVINGKGSMPAWGNKLSKEEIEAIHEYVIN</sequence>
<dbReference type="SUPFAM" id="SSF50998">
    <property type="entry name" value="Quinoprotein alcohol dehydrogenase-like"/>
    <property type="match status" value="1"/>
</dbReference>
<keyword evidence="9" id="KW-0560">Oxidoreductase</keyword>
<dbReference type="PRINTS" id="PR00605">
    <property type="entry name" value="CYTCHROMECIC"/>
</dbReference>
<keyword evidence="11 15" id="KW-1015">Disulfide bond</keyword>
<feature type="binding site" evidence="13">
    <location>
        <position position="544"/>
    </location>
    <ligand>
        <name>pyrroloquinoline quinone</name>
        <dbReference type="ChEBI" id="CHEBI:58442"/>
    </ligand>
</feature>
<dbReference type="PROSITE" id="PS51007">
    <property type="entry name" value="CYTC"/>
    <property type="match status" value="1"/>
</dbReference>
<comment type="similarity">
    <text evidence="1">Belongs to the bacterial PQQ dehydrogenase family.</text>
</comment>
<dbReference type="Pfam" id="PF13442">
    <property type="entry name" value="Cytochrome_CBB3"/>
    <property type="match status" value="1"/>
</dbReference>
<evidence type="ECO:0000256" key="13">
    <source>
        <dbReference type="PIRSR" id="PIRSR617512-2"/>
    </source>
</evidence>
<dbReference type="Gene3D" id="1.10.760.10">
    <property type="entry name" value="Cytochrome c-like domain"/>
    <property type="match status" value="1"/>
</dbReference>
<proteinExistence type="inferred from homology"/>
<dbReference type="GO" id="GO:0005506">
    <property type="term" value="F:iron ion binding"/>
    <property type="evidence" value="ECO:0007669"/>
    <property type="project" value="InterPro"/>
</dbReference>
<dbReference type="RefSeq" id="WP_016390226.1">
    <property type="nucleotide sequence ID" value="NZ_KE646807.1"/>
</dbReference>
<evidence type="ECO:0000256" key="11">
    <source>
        <dbReference type="ARBA" id="ARBA00023157"/>
    </source>
</evidence>
<keyword evidence="2" id="KW-0813">Transport</keyword>
<dbReference type="PANTHER" id="PTHR32303">
    <property type="entry name" value="QUINOPROTEIN ALCOHOL DEHYDROGENASE (CYTOCHROME C)"/>
    <property type="match status" value="1"/>
</dbReference>
<keyword evidence="6 14" id="KW-0106">Calcium</keyword>
<dbReference type="GO" id="GO:0016020">
    <property type="term" value="C:membrane"/>
    <property type="evidence" value="ECO:0007669"/>
    <property type="project" value="InterPro"/>
</dbReference>
<dbReference type="PROSITE" id="PS51257">
    <property type="entry name" value="PROKAR_LIPOPROTEIN"/>
    <property type="match status" value="1"/>
</dbReference>
<dbReference type="SUPFAM" id="SSF46626">
    <property type="entry name" value="Cytochrome c"/>
    <property type="match status" value="1"/>
</dbReference>
<feature type="domain" description="Cytochrome c" evidence="17">
    <location>
        <begin position="602"/>
        <end position="675"/>
    </location>
</feature>
<evidence type="ECO:0000259" key="17">
    <source>
        <dbReference type="PROSITE" id="PS51007"/>
    </source>
</evidence>
<keyword evidence="5 16" id="KW-0732">Signal</keyword>
<comment type="cofactor">
    <cofactor evidence="14">
        <name>Ca(2+)</name>
        <dbReference type="ChEBI" id="CHEBI:29108"/>
    </cofactor>
    <text evidence="14">Binds 1 Ca(2+) ion per subunit.</text>
</comment>
<evidence type="ECO:0000256" key="14">
    <source>
        <dbReference type="PIRSR" id="PIRSR617512-3"/>
    </source>
</evidence>
<evidence type="ECO:0000256" key="12">
    <source>
        <dbReference type="PIRSR" id="PIRSR617512-1"/>
    </source>
</evidence>
<name>A0AB33Z1E7_9GAMM</name>
<gene>
    <name evidence="18" type="ORF">L196_05370</name>
</gene>
<evidence type="ECO:0000256" key="5">
    <source>
        <dbReference type="ARBA" id="ARBA00022729"/>
    </source>
</evidence>
<keyword evidence="3 13" id="KW-0349">Heme</keyword>
<dbReference type="Gene3D" id="2.140.10.10">
    <property type="entry name" value="Quinoprotein alcohol dehydrogenase-like superfamily"/>
    <property type="match status" value="1"/>
</dbReference>
<protein>
    <submittedName>
        <fullName evidence="18">Alcohol dehydrogenase large subunit</fullName>
    </submittedName>
</protein>
<keyword evidence="19" id="KW-1185">Reference proteome</keyword>
<evidence type="ECO:0000256" key="3">
    <source>
        <dbReference type="ARBA" id="ARBA00022617"/>
    </source>
</evidence>
<keyword evidence="8" id="KW-0249">Electron transport</keyword>
<keyword evidence="7 13" id="KW-0634">PQQ</keyword>
<evidence type="ECO:0000256" key="2">
    <source>
        <dbReference type="ARBA" id="ARBA00022448"/>
    </source>
</evidence>
<organism evidence="18 19">
    <name type="scientific">Cycloclasticus pugetii</name>
    <dbReference type="NCBI Taxonomy" id="34068"/>
    <lineage>
        <taxon>Bacteria</taxon>
        <taxon>Pseudomonadati</taxon>
        <taxon>Pseudomonadota</taxon>
        <taxon>Gammaproteobacteria</taxon>
        <taxon>Thiotrichales</taxon>
        <taxon>Piscirickettsiaceae</taxon>
        <taxon>Cycloclasticus</taxon>
    </lineage>
</organism>
<keyword evidence="10 14" id="KW-0408">Iron</keyword>
<dbReference type="GO" id="GO:0020037">
    <property type="term" value="F:heme binding"/>
    <property type="evidence" value="ECO:0007669"/>
    <property type="project" value="InterPro"/>
</dbReference>
<dbReference type="GO" id="GO:0005509">
    <property type="term" value="F:calcium ion binding"/>
    <property type="evidence" value="ECO:0007669"/>
    <property type="project" value="InterPro"/>
</dbReference>
<evidence type="ECO:0000256" key="6">
    <source>
        <dbReference type="ARBA" id="ARBA00022837"/>
    </source>
</evidence>
<feature type="active site" description="Proton acceptor" evidence="12">
    <location>
        <position position="314"/>
    </location>
</feature>
<dbReference type="Pfam" id="PF01011">
    <property type="entry name" value="PQQ"/>
    <property type="match status" value="2"/>
</dbReference>
<evidence type="ECO:0000256" key="15">
    <source>
        <dbReference type="PIRSR" id="PIRSR617512-4"/>
    </source>
</evidence>
<feature type="binding site" evidence="13">
    <location>
        <position position="144"/>
    </location>
    <ligand>
        <name>pyrroloquinoline quinone</name>
        <dbReference type="ChEBI" id="CHEBI:58442"/>
    </ligand>
</feature>
<feature type="disulfide bond" evidence="15">
    <location>
        <begin position="138"/>
        <end position="139"/>
    </location>
</feature>
<dbReference type="Proteomes" id="UP000015462">
    <property type="component" value="Unassembled WGS sequence"/>
</dbReference>
<feature type="signal peptide" evidence="16">
    <location>
        <begin position="1"/>
        <end position="21"/>
    </location>
</feature>
<feature type="binding site" evidence="14">
    <location>
        <position position="206"/>
    </location>
    <ligand>
        <name>Ca(2+)</name>
        <dbReference type="ChEBI" id="CHEBI:29108"/>
    </ligand>
</feature>
<evidence type="ECO:0000256" key="8">
    <source>
        <dbReference type="ARBA" id="ARBA00022982"/>
    </source>
</evidence>
<dbReference type="PANTHER" id="PTHR32303:SF20">
    <property type="entry name" value="QUINOPROTEIN ETHANOL DEHYDROGENASE"/>
    <property type="match status" value="1"/>
</dbReference>
<feature type="binding site" evidence="14">
    <location>
        <position position="314"/>
    </location>
    <ligand>
        <name>Ca(2+)</name>
        <dbReference type="ChEBI" id="CHEBI:29108"/>
    </ligand>
</feature>
<comment type="caution">
    <text evidence="18">The sequence shown here is derived from an EMBL/GenBank/DDBJ whole genome shotgun (WGS) entry which is preliminary data.</text>
</comment>
<dbReference type="GO" id="GO:0016614">
    <property type="term" value="F:oxidoreductase activity, acting on CH-OH group of donors"/>
    <property type="evidence" value="ECO:0007669"/>
    <property type="project" value="InterPro"/>
</dbReference>
<dbReference type="GO" id="GO:0009055">
    <property type="term" value="F:electron transfer activity"/>
    <property type="evidence" value="ECO:0007669"/>
    <property type="project" value="InterPro"/>
</dbReference>
<accession>A0AB33Z1E7</accession>
<feature type="binding site" evidence="13">
    <location>
        <position position="188"/>
    </location>
    <ligand>
        <name>pyrroloquinoline quinone</name>
        <dbReference type="ChEBI" id="CHEBI:58442"/>
    </ligand>
</feature>
<comment type="cofactor">
    <cofactor evidence="13">
        <name>heme c</name>
        <dbReference type="ChEBI" id="CHEBI:61717"/>
    </cofactor>
    <text evidence="13">Binds 1 heme c group per subunit.</text>
</comment>
<feature type="binding site" description="covalent" evidence="13">
    <location>
        <position position="618"/>
    </location>
    <ligand>
        <name>heme c</name>
        <dbReference type="ChEBI" id="CHEBI:61717"/>
    </ligand>
</feature>
<evidence type="ECO:0000313" key="18">
    <source>
        <dbReference type="EMBL" id="EPD13045.1"/>
    </source>
</evidence>
<dbReference type="SMART" id="SM00564">
    <property type="entry name" value="PQQ"/>
    <property type="match status" value="6"/>
</dbReference>
<evidence type="ECO:0000256" key="1">
    <source>
        <dbReference type="ARBA" id="ARBA00008156"/>
    </source>
</evidence>
<dbReference type="NCBIfam" id="TIGR03075">
    <property type="entry name" value="PQQ_enz_alc_DH"/>
    <property type="match status" value="1"/>
</dbReference>
<dbReference type="InterPro" id="IPR008168">
    <property type="entry name" value="Cyt_C_IC"/>
</dbReference>
<reference evidence="18 19" key="1">
    <citation type="journal article" date="2013" name="Genome Announc.">
        <title>Genome Sequence of the Pyrene- and Fluoranthene-Degrading Bacterium Cycloclasticus sp. Strain PY97M.</title>
        <authorList>
            <person name="Cui Z."/>
            <person name="Xu G."/>
            <person name="Li Q."/>
            <person name="Gao W."/>
            <person name="Zheng L."/>
        </authorList>
    </citation>
    <scope>NUCLEOTIDE SEQUENCE [LARGE SCALE GENOMIC DNA]</scope>
    <source>
        <strain evidence="18 19">PY97M</strain>
    </source>
</reference>
<feature type="binding site" description="axial binding residue" evidence="14">
    <location>
        <position position="654"/>
    </location>
    <ligand>
        <name>heme c</name>
        <dbReference type="ChEBI" id="CHEBI:61717"/>
    </ligand>
    <ligandPart>
        <name>Fe</name>
        <dbReference type="ChEBI" id="CHEBI:18248"/>
    </ligandPart>
</feature>
<feature type="binding site" description="axial binding residue" evidence="14">
    <location>
        <position position="619"/>
    </location>
    <ligand>
        <name>heme c</name>
        <dbReference type="ChEBI" id="CHEBI:61717"/>
    </ligand>
    <ligandPart>
        <name>Fe</name>
        <dbReference type="ChEBI" id="CHEBI:18248"/>
    </ligandPart>
</feature>
<feature type="chain" id="PRO_5044293632" evidence="16">
    <location>
        <begin position="22"/>
        <end position="675"/>
    </location>
</feature>
<evidence type="ECO:0000256" key="9">
    <source>
        <dbReference type="ARBA" id="ARBA00023002"/>
    </source>
</evidence>
<keyword evidence="4 14" id="KW-0479">Metal-binding</keyword>
<evidence type="ECO:0000256" key="7">
    <source>
        <dbReference type="ARBA" id="ARBA00022891"/>
    </source>
</evidence>
<dbReference type="InterPro" id="IPR009056">
    <property type="entry name" value="Cyt_c-like_dom"/>
</dbReference>
<dbReference type="InterPro" id="IPR002372">
    <property type="entry name" value="PQQ_rpt_dom"/>
</dbReference>
<dbReference type="InterPro" id="IPR018391">
    <property type="entry name" value="PQQ_b-propeller_rpt"/>
</dbReference>
<dbReference type="EMBL" id="ASHL01000004">
    <property type="protein sequence ID" value="EPD13045.1"/>
    <property type="molecule type" value="Genomic_DNA"/>
</dbReference>
<evidence type="ECO:0000256" key="10">
    <source>
        <dbReference type="ARBA" id="ARBA00023004"/>
    </source>
</evidence>
<feature type="binding site" description="covalent" evidence="13">
    <location>
        <position position="615"/>
    </location>
    <ligand>
        <name>heme c</name>
        <dbReference type="ChEBI" id="CHEBI:61717"/>
    </ligand>
</feature>
<evidence type="ECO:0000256" key="16">
    <source>
        <dbReference type="SAM" id="SignalP"/>
    </source>
</evidence>
<comment type="cofactor">
    <cofactor evidence="13">
        <name>pyrroloquinoline quinone</name>
        <dbReference type="ChEBI" id="CHEBI:58442"/>
    </cofactor>
    <text evidence="13">Binds 1 PQQ group per subunit.</text>
</comment>
<feature type="binding site" evidence="14">
    <location>
        <position position="272"/>
    </location>
    <ligand>
        <name>Ca(2+)</name>
        <dbReference type="ChEBI" id="CHEBI:29108"/>
    </ligand>
</feature>
<dbReference type="InterPro" id="IPR036909">
    <property type="entry name" value="Cyt_c-like_dom_sf"/>
</dbReference>
<dbReference type="AlphaFoldDB" id="A0AB33Z1E7"/>
<dbReference type="InterPro" id="IPR017512">
    <property type="entry name" value="PQQ_MeOH/EtOH_DH"/>
</dbReference>
<dbReference type="InterPro" id="IPR011047">
    <property type="entry name" value="Quinoprotein_ADH-like_sf"/>
</dbReference>
<evidence type="ECO:0000313" key="19">
    <source>
        <dbReference type="Proteomes" id="UP000015462"/>
    </source>
</evidence>
<evidence type="ECO:0000256" key="4">
    <source>
        <dbReference type="ARBA" id="ARBA00022723"/>
    </source>
</evidence>